<dbReference type="InterPro" id="IPR001841">
    <property type="entry name" value="Znf_RING"/>
</dbReference>
<sequence length="857" mass="97644">MECSICFDRFESNKDSVVLLAKIIPCDHKFHLQCIREWQLQLMKDMETITRSLRCPICRGEYVKMALEYASSCSTLSTATTTKKQIEIDVLNGFHVNSITEWYKTGFKAGELEELQNVQVEMDGYMYVTNQYYYHSSELIENPTLSQSQSSSFSGSTNKDTNSNDSIFNGDNNDNQMILARSQLKSKQKFYVTLKHGNLFLYKDINDDNTNNKNDLLHAISLENCFVTIWPRKYYDTFDKKYHLLTDGQLFTKRTCIAIFKKDSVKLEDSSGKSVRNYDDILQFNVNLNRDINGAMNPNDISTLNGEKVSSDQLFINGSNQFFLYFDNNMDKEEWYFKLINACKNNKKLDNTSFLNPSISARTAHLNTHDILMLIQNLNSTEGQLQSKWFNALLGRIFLSLQQTDTLNKFIWDKIYKKLLKINKPGFLDDFIIEKVDVGNSIPFITNPKLIELTPEGSTKIGFDLIYNGNLKIIISTKVNINLGSRFKSREVTLKISVEVKKLIGPLMILMKPPPSNRLWYAFQKQPIMDLDIEPIVSSSKLSYTVITNAIKSKFADAIKESLVVPYMDDIVIYNTENELYRGGIWDHSLSNDNEITNSKNKKVPTSKEYIKLKRESKLKSSMLKEDPARRFLSYSQVESKASSASNDAQKSDDHVSLSSGEKFDNGDNNGNNDTSKSVDSTLIDNLSASKGKKLFKNSINKINKWYKENVGNSSDIDENEVDYSSNNNESQYNDFSYGINGNTNKASSEVTGSKISPTMIINRRTTISKLSDNEVHKRTTDMLNSGISFDNNDPTVQLRRKQTANISGLTLKTPELPAQEMFINKTVMSPLKTDQRLNNGKNNGNNSNLIQNQFIE</sequence>
<evidence type="ECO:0000313" key="13">
    <source>
        <dbReference type="EMBL" id="KAK5778519.1"/>
    </source>
</evidence>
<evidence type="ECO:0000259" key="12">
    <source>
        <dbReference type="PROSITE" id="PS51847"/>
    </source>
</evidence>
<dbReference type="InterPro" id="IPR031468">
    <property type="entry name" value="SMP_LBD"/>
</dbReference>
<feature type="compositionally biased region" description="Basic and acidic residues" evidence="10">
    <location>
        <begin position="650"/>
        <end position="666"/>
    </location>
</feature>
<dbReference type="AlphaFoldDB" id="A0AAN7W013"/>
<dbReference type="Pfam" id="PF10296">
    <property type="entry name" value="MMM1"/>
    <property type="match status" value="1"/>
</dbReference>
<keyword evidence="9" id="KW-0862">Zinc</keyword>
<dbReference type="CDD" id="cd21675">
    <property type="entry name" value="SMP_TEX2"/>
    <property type="match status" value="1"/>
</dbReference>
<keyword evidence="9" id="KW-0863">Zinc-finger</keyword>
<reference evidence="14" key="1">
    <citation type="submission" date="2023-07" db="EMBL/GenBank/DDBJ databases">
        <title>A draft genome of Kazachstania heterogenica Y-27499.</title>
        <authorList>
            <person name="Donic C."/>
            <person name="Kralova J.S."/>
            <person name="Fidel L."/>
            <person name="Ben-Dor S."/>
            <person name="Jung S."/>
        </authorList>
    </citation>
    <scope>NUCLEOTIDE SEQUENCE [LARGE SCALE GENOMIC DNA]</scope>
    <source>
        <strain evidence="14">Y27499</strain>
    </source>
</reference>
<name>A0AAN7W013_9SACH</name>
<dbReference type="GO" id="GO:0005789">
    <property type="term" value="C:endoplasmic reticulum membrane"/>
    <property type="evidence" value="ECO:0007669"/>
    <property type="project" value="UniProtKB-SubCell"/>
</dbReference>
<evidence type="ECO:0000259" key="11">
    <source>
        <dbReference type="PROSITE" id="PS50089"/>
    </source>
</evidence>
<organism evidence="13 14">
    <name type="scientific">Arxiozyma heterogenica</name>
    <dbReference type="NCBI Taxonomy" id="278026"/>
    <lineage>
        <taxon>Eukaryota</taxon>
        <taxon>Fungi</taxon>
        <taxon>Dikarya</taxon>
        <taxon>Ascomycota</taxon>
        <taxon>Saccharomycotina</taxon>
        <taxon>Saccharomycetes</taxon>
        <taxon>Saccharomycetales</taxon>
        <taxon>Saccharomycetaceae</taxon>
        <taxon>Arxiozyma</taxon>
    </lineage>
</organism>
<dbReference type="SUPFAM" id="SSF57850">
    <property type="entry name" value="RING/U-box"/>
    <property type="match status" value="1"/>
</dbReference>
<dbReference type="Gene3D" id="3.30.40.10">
    <property type="entry name" value="Zinc/RING finger domain, C3HC4 (zinc finger)"/>
    <property type="match status" value="1"/>
</dbReference>
<dbReference type="InterPro" id="IPR019411">
    <property type="entry name" value="MMM1_dom"/>
</dbReference>
<dbReference type="GO" id="GO:0008289">
    <property type="term" value="F:lipid binding"/>
    <property type="evidence" value="ECO:0007669"/>
    <property type="project" value="UniProtKB-KW"/>
</dbReference>
<dbReference type="GO" id="GO:0008270">
    <property type="term" value="F:zinc ion binding"/>
    <property type="evidence" value="ECO:0007669"/>
    <property type="project" value="UniProtKB-KW"/>
</dbReference>
<evidence type="ECO:0000256" key="9">
    <source>
        <dbReference type="PROSITE-ProRule" id="PRU00175"/>
    </source>
</evidence>
<dbReference type="GO" id="GO:0015914">
    <property type="term" value="P:phospholipid transport"/>
    <property type="evidence" value="ECO:0007669"/>
    <property type="project" value="TreeGrafter"/>
</dbReference>
<feature type="domain" description="RING-type" evidence="11">
    <location>
        <begin position="3"/>
        <end position="59"/>
    </location>
</feature>
<dbReference type="EMBL" id="JAWIZZ010000053">
    <property type="protein sequence ID" value="KAK5778519.1"/>
    <property type="molecule type" value="Genomic_DNA"/>
</dbReference>
<dbReference type="PROSITE" id="PS50089">
    <property type="entry name" value="ZF_RING_2"/>
    <property type="match status" value="1"/>
</dbReference>
<keyword evidence="2" id="KW-0813">Transport</keyword>
<protein>
    <recommendedName>
        <fullName evidence="15">RING-type domain-containing protein</fullName>
    </recommendedName>
</protein>
<feature type="region of interest" description="Disordered" evidence="10">
    <location>
        <begin position="836"/>
        <end position="857"/>
    </location>
</feature>
<evidence type="ECO:0000256" key="5">
    <source>
        <dbReference type="ARBA" id="ARBA00022989"/>
    </source>
</evidence>
<evidence type="ECO:0000256" key="1">
    <source>
        <dbReference type="ARBA" id="ARBA00004586"/>
    </source>
</evidence>
<dbReference type="GO" id="GO:0032865">
    <property type="term" value="C:ERMES complex"/>
    <property type="evidence" value="ECO:0007669"/>
    <property type="project" value="TreeGrafter"/>
</dbReference>
<keyword evidence="6" id="KW-0445">Lipid transport</keyword>
<evidence type="ECO:0000256" key="3">
    <source>
        <dbReference type="ARBA" id="ARBA00022692"/>
    </source>
</evidence>
<keyword evidence="5" id="KW-1133">Transmembrane helix</keyword>
<dbReference type="PANTHER" id="PTHR13466:SF19">
    <property type="entry name" value="NUCLEUS-VACUOLE JUNCTION PROTEIN 2"/>
    <property type="match status" value="1"/>
</dbReference>
<dbReference type="GO" id="GO:1990456">
    <property type="term" value="P:mitochondrion-endoplasmic reticulum membrane tethering"/>
    <property type="evidence" value="ECO:0007669"/>
    <property type="project" value="TreeGrafter"/>
</dbReference>
<dbReference type="SMART" id="SM00184">
    <property type="entry name" value="RING"/>
    <property type="match status" value="1"/>
</dbReference>
<evidence type="ECO:0000256" key="7">
    <source>
        <dbReference type="ARBA" id="ARBA00023121"/>
    </source>
</evidence>
<evidence type="ECO:0000256" key="8">
    <source>
        <dbReference type="ARBA" id="ARBA00023136"/>
    </source>
</evidence>
<accession>A0AAN7W013</accession>
<evidence type="ECO:0000256" key="4">
    <source>
        <dbReference type="ARBA" id="ARBA00022824"/>
    </source>
</evidence>
<dbReference type="SUPFAM" id="SSF50729">
    <property type="entry name" value="PH domain-like"/>
    <property type="match status" value="1"/>
</dbReference>
<dbReference type="Pfam" id="PF13639">
    <property type="entry name" value="zf-RING_2"/>
    <property type="match status" value="1"/>
</dbReference>
<keyword evidence="8" id="KW-0472">Membrane</keyword>
<evidence type="ECO:0000313" key="14">
    <source>
        <dbReference type="Proteomes" id="UP001306508"/>
    </source>
</evidence>
<feature type="region of interest" description="Disordered" evidence="10">
    <location>
        <begin position="643"/>
        <end position="680"/>
    </location>
</feature>
<comment type="subcellular location">
    <subcellularLocation>
        <location evidence="1">Endoplasmic reticulum membrane</location>
    </subcellularLocation>
</comment>
<keyword evidence="4" id="KW-0256">Endoplasmic reticulum</keyword>
<evidence type="ECO:0000256" key="2">
    <source>
        <dbReference type="ARBA" id="ARBA00022448"/>
    </source>
</evidence>
<dbReference type="InterPro" id="IPR013083">
    <property type="entry name" value="Znf_RING/FYVE/PHD"/>
</dbReference>
<feature type="compositionally biased region" description="Low complexity" evidence="10">
    <location>
        <begin position="146"/>
        <end position="156"/>
    </location>
</feature>
<evidence type="ECO:0000256" key="6">
    <source>
        <dbReference type="ARBA" id="ARBA00023055"/>
    </source>
</evidence>
<keyword evidence="3" id="KW-0812">Transmembrane</keyword>
<feature type="compositionally biased region" description="Low complexity" evidence="10">
    <location>
        <begin position="838"/>
        <end position="857"/>
    </location>
</feature>
<gene>
    <name evidence="13" type="ORF">RI543_004186</name>
</gene>
<dbReference type="PANTHER" id="PTHR13466">
    <property type="entry name" value="TEX2 PROTEIN-RELATED"/>
    <property type="match status" value="1"/>
</dbReference>
<keyword evidence="14" id="KW-1185">Reference proteome</keyword>
<feature type="compositionally biased region" description="Polar residues" evidence="10">
    <location>
        <begin position="157"/>
        <end position="170"/>
    </location>
</feature>
<evidence type="ECO:0008006" key="15">
    <source>
        <dbReference type="Google" id="ProtNLM"/>
    </source>
</evidence>
<feature type="domain" description="SMP-LTD" evidence="12">
    <location>
        <begin position="383"/>
        <end position="574"/>
    </location>
</feature>
<evidence type="ECO:0000256" key="10">
    <source>
        <dbReference type="SAM" id="MobiDB-lite"/>
    </source>
</evidence>
<keyword evidence="7" id="KW-0446">Lipid-binding</keyword>
<comment type="caution">
    <text evidence="13">The sequence shown here is derived from an EMBL/GenBank/DDBJ whole genome shotgun (WGS) entry which is preliminary data.</text>
</comment>
<dbReference type="Proteomes" id="UP001306508">
    <property type="component" value="Unassembled WGS sequence"/>
</dbReference>
<dbReference type="PROSITE" id="PS51847">
    <property type="entry name" value="SMP"/>
    <property type="match status" value="1"/>
</dbReference>
<proteinExistence type="predicted"/>
<feature type="region of interest" description="Disordered" evidence="10">
    <location>
        <begin position="146"/>
        <end position="170"/>
    </location>
</feature>
<keyword evidence="9" id="KW-0479">Metal-binding</keyword>